<evidence type="ECO:0000313" key="1">
    <source>
        <dbReference type="EMBL" id="ARC37905.1"/>
    </source>
</evidence>
<dbReference type="AlphaFoldDB" id="A0A1V0GVI5"/>
<proteinExistence type="predicted"/>
<evidence type="ECO:0000313" key="2">
    <source>
        <dbReference type="Proteomes" id="UP000191257"/>
    </source>
</evidence>
<accession>A0A1V0GVI5</accession>
<dbReference type="KEGG" id="pye:A6J80_17480"/>
<name>A0A1V0GVI5_9RHOB</name>
<sequence>MLQAAGDPSALQAIIDSLNGKADIANSGKVFPSRESALTAGQEVLRPALSQIITREDDTLAVRSASATADDPLFESYPQWGVVFRAASRALLDDKASLAALSSLSQIVGGKADISDLNRIGKVYASRDDAIAQINNNPPAQYVARVITIESDAIVVRARGSADVDPLFSSGDPWGVFMRLDRSDLLDRQNHVGHQPISSVTGLETALYRNTRVYTSRSDAVTAITNEPPPAAVVRVITIEDDALVVRGRKHPSPDPLFNGEDTWGEMLRFDVSDLRRPARLATFYFNRADAVSNLPAVPADVYRVLCIEGGVLTVRARELATDDPLFSTAPRWGVQRRIDIASLSAAIAAEAEARQSAFQDEVSARNAAIAEASDLLRAADSELSLRIDALSVSASLGLYVASSVQDGLDNTEDGDVFLLIDAGSAAFTRNLSGQAVELYRFVSGRAIDLRPLPFATRVDAEGASIPAEVGQIVVDGLDYRRDPEGMALQTQDGARWSPWGTPTTAHFATVQAAIDWVGGRGGDLLVPPGTTSSPALNLTKLGAGGRRVLLRARPEKG</sequence>
<reference evidence="1" key="1">
    <citation type="submission" date="2017-12" db="EMBL/GenBank/DDBJ databases">
        <title>FDA dAtabase for Regulatory Grade micrObial Sequences (FDA-ARGOS): Supporting development and validation of Infectious Disease Dx tests.</title>
        <authorList>
            <person name="Campos J."/>
            <person name="Goldberg B."/>
            <person name="Tallon L."/>
            <person name="Sadzewicz L."/>
            <person name="Sengamalay N."/>
            <person name="Ott S."/>
            <person name="Godinez A."/>
            <person name="Nagaraj S."/>
            <person name="Vyas G."/>
            <person name="Aluvathingal J."/>
            <person name="Nadendla S."/>
            <person name="Geyer C."/>
            <person name="Nandy P."/>
            <person name="Hobson J."/>
            <person name="Sichtig H."/>
        </authorList>
    </citation>
    <scope>NUCLEOTIDE SEQUENCE</scope>
    <source>
        <strain evidence="1">FDAARGOS_252</strain>
    </source>
</reference>
<gene>
    <name evidence="1" type="ORF">A6J80_17480</name>
</gene>
<dbReference type="EMBL" id="CP020442">
    <property type="protein sequence ID" value="ARC37905.1"/>
    <property type="molecule type" value="Genomic_DNA"/>
</dbReference>
<keyword evidence="2" id="KW-1185">Reference proteome</keyword>
<dbReference type="STRING" id="147645.A6J80_17480"/>
<dbReference type="Proteomes" id="UP000191257">
    <property type="component" value="Chromosome"/>
</dbReference>
<protein>
    <submittedName>
        <fullName evidence="1">Uncharacterized protein</fullName>
    </submittedName>
</protein>
<organism evidence="1 2">
    <name type="scientific">Paracoccus yeei</name>
    <dbReference type="NCBI Taxonomy" id="147645"/>
    <lineage>
        <taxon>Bacteria</taxon>
        <taxon>Pseudomonadati</taxon>
        <taxon>Pseudomonadota</taxon>
        <taxon>Alphaproteobacteria</taxon>
        <taxon>Rhodobacterales</taxon>
        <taxon>Paracoccaceae</taxon>
        <taxon>Paracoccus</taxon>
    </lineage>
</organism>